<dbReference type="InterPro" id="IPR017884">
    <property type="entry name" value="SANT_dom"/>
</dbReference>
<feature type="compositionally biased region" description="Polar residues" evidence="2">
    <location>
        <begin position="175"/>
        <end position="190"/>
    </location>
</feature>
<proteinExistence type="predicted"/>
<name>A0A0D8XXR4_DICVI</name>
<dbReference type="Pfam" id="PF00249">
    <property type="entry name" value="Myb_DNA-binding"/>
    <property type="match status" value="1"/>
</dbReference>
<evidence type="ECO:0000256" key="1">
    <source>
        <dbReference type="ARBA" id="ARBA00004123"/>
    </source>
</evidence>
<keyword evidence="5" id="KW-1185">Reference proteome</keyword>
<dbReference type="AlphaFoldDB" id="A0A0D8XXR4"/>
<reference evidence="5" key="2">
    <citation type="journal article" date="2016" name="Sci. Rep.">
        <title>Dictyocaulus viviparus genome, variome and transcriptome elucidate lungworm biology and support future intervention.</title>
        <authorList>
            <person name="McNulty S.N."/>
            <person name="Strube C."/>
            <person name="Rosa B.A."/>
            <person name="Martin J.C."/>
            <person name="Tyagi R."/>
            <person name="Choi Y.J."/>
            <person name="Wang Q."/>
            <person name="Hallsworth Pepin K."/>
            <person name="Zhang X."/>
            <person name="Ozersky P."/>
            <person name="Wilson R.K."/>
            <person name="Sternberg P.W."/>
            <person name="Gasser R.B."/>
            <person name="Mitreva M."/>
        </authorList>
    </citation>
    <scope>NUCLEOTIDE SEQUENCE [LARGE SCALE GENOMIC DNA]</scope>
    <source>
        <strain evidence="5">HannoverDv2000</strain>
    </source>
</reference>
<dbReference type="GO" id="GO:0005634">
    <property type="term" value="C:nucleus"/>
    <property type="evidence" value="ECO:0007669"/>
    <property type="project" value="UniProtKB-SubCell"/>
</dbReference>
<dbReference type="SUPFAM" id="SSF46689">
    <property type="entry name" value="Homeodomain-like"/>
    <property type="match status" value="1"/>
</dbReference>
<evidence type="ECO:0000256" key="2">
    <source>
        <dbReference type="SAM" id="MobiDB-lite"/>
    </source>
</evidence>
<dbReference type="InterPro" id="IPR009057">
    <property type="entry name" value="Homeodomain-like_sf"/>
</dbReference>
<feature type="region of interest" description="Disordered" evidence="2">
    <location>
        <begin position="175"/>
        <end position="216"/>
    </location>
</feature>
<feature type="domain" description="SANT" evidence="3">
    <location>
        <begin position="105"/>
        <end position="156"/>
    </location>
</feature>
<organism evidence="4 5">
    <name type="scientific">Dictyocaulus viviparus</name>
    <name type="common">Bovine lungworm</name>
    <dbReference type="NCBI Taxonomy" id="29172"/>
    <lineage>
        <taxon>Eukaryota</taxon>
        <taxon>Metazoa</taxon>
        <taxon>Ecdysozoa</taxon>
        <taxon>Nematoda</taxon>
        <taxon>Chromadorea</taxon>
        <taxon>Rhabditida</taxon>
        <taxon>Rhabditina</taxon>
        <taxon>Rhabditomorpha</taxon>
        <taxon>Strongyloidea</taxon>
        <taxon>Metastrongylidae</taxon>
        <taxon>Dictyocaulus</taxon>
    </lineage>
</organism>
<dbReference type="CDD" id="cd00167">
    <property type="entry name" value="SANT"/>
    <property type="match status" value="1"/>
</dbReference>
<dbReference type="Gene3D" id="1.20.58.1880">
    <property type="match status" value="1"/>
</dbReference>
<dbReference type="OrthoDB" id="5778242at2759"/>
<evidence type="ECO:0000313" key="4">
    <source>
        <dbReference type="EMBL" id="KJH49265.1"/>
    </source>
</evidence>
<dbReference type="STRING" id="29172.A0A0D8XXR4"/>
<dbReference type="PROSITE" id="PS51293">
    <property type="entry name" value="SANT"/>
    <property type="match status" value="1"/>
</dbReference>
<dbReference type="InterPro" id="IPR001005">
    <property type="entry name" value="SANT/Myb"/>
</dbReference>
<accession>A0A0D8XXR4</accession>
<evidence type="ECO:0000259" key="3">
    <source>
        <dbReference type="PROSITE" id="PS51293"/>
    </source>
</evidence>
<protein>
    <submittedName>
        <fullName evidence="4">Myb-like DNA-binding domain protein</fullName>
    </submittedName>
</protein>
<gene>
    <name evidence="4" type="ORF">DICVIV_04587</name>
</gene>
<reference evidence="4 5" key="1">
    <citation type="submission" date="2013-11" db="EMBL/GenBank/DDBJ databases">
        <title>Draft genome of the bovine lungworm Dictyocaulus viviparus.</title>
        <authorList>
            <person name="Mitreva M."/>
        </authorList>
    </citation>
    <scope>NUCLEOTIDE SEQUENCE [LARGE SCALE GENOMIC DNA]</scope>
    <source>
        <strain evidence="4 5">HannoverDv2000</strain>
    </source>
</reference>
<evidence type="ECO:0000313" key="5">
    <source>
        <dbReference type="Proteomes" id="UP000053766"/>
    </source>
</evidence>
<dbReference type="EMBL" id="KN716240">
    <property type="protein sequence ID" value="KJH49265.1"/>
    <property type="molecule type" value="Genomic_DNA"/>
</dbReference>
<dbReference type="GO" id="GO:0003677">
    <property type="term" value="F:DNA binding"/>
    <property type="evidence" value="ECO:0007669"/>
    <property type="project" value="UniProtKB-KW"/>
</dbReference>
<keyword evidence="4" id="KW-0238">DNA-binding</keyword>
<sequence length="241" mass="27537">MSRRNGTHRTVAGKLFEADEKIVRRWVELEKENKRLMSSVEVLEWLETERREAVTVNPDFDEIPTHPVKKKLKVEQIIELTQKFRPVMNQRCALQNDFGSVVSRVALEGFSDDEILKIVRAFKKVGKKFAEVSKIVGNRTPQEISIFYRRYRLQYHLDALFESSRKAVLPPIISASTSKNSHPENGSSSPTPEPVCRRKRAGSDPTYPEGDILPIKTTRITRQSAASVLRHPAEKDLNGRS</sequence>
<comment type="subcellular location">
    <subcellularLocation>
        <location evidence="1">Nucleus</location>
    </subcellularLocation>
</comment>
<dbReference type="SMART" id="SM00717">
    <property type="entry name" value="SANT"/>
    <property type="match status" value="1"/>
</dbReference>
<dbReference type="Proteomes" id="UP000053766">
    <property type="component" value="Unassembled WGS sequence"/>
</dbReference>